<accession>A0A383F908</accession>
<dbReference type="InterPro" id="IPR011990">
    <property type="entry name" value="TPR-like_helical_dom_sf"/>
</dbReference>
<dbReference type="Gene3D" id="1.25.40.10">
    <property type="entry name" value="Tetratricopeptide repeat domain"/>
    <property type="match status" value="2"/>
</dbReference>
<feature type="non-terminal residue" evidence="1">
    <location>
        <position position="191"/>
    </location>
</feature>
<dbReference type="InterPro" id="IPR019734">
    <property type="entry name" value="TPR_rpt"/>
</dbReference>
<dbReference type="EMBL" id="UINC01232083">
    <property type="protein sequence ID" value="SVE64898.1"/>
    <property type="molecule type" value="Genomic_DNA"/>
</dbReference>
<reference evidence="1" key="1">
    <citation type="submission" date="2018-05" db="EMBL/GenBank/DDBJ databases">
        <authorList>
            <person name="Lanie J.A."/>
            <person name="Ng W.-L."/>
            <person name="Kazmierczak K.M."/>
            <person name="Andrzejewski T.M."/>
            <person name="Davidsen T.M."/>
            <person name="Wayne K.J."/>
            <person name="Tettelin H."/>
            <person name="Glass J.I."/>
            <person name="Rusch D."/>
            <person name="Podicherti R."/>
            <person name="Tsui H.-C.T."/>
            <person name="Winkler M.E."/>
        </authorList>
    </citation>
    <scope>NUCLEOTIDE SEQUENCE</scope>
</reference>
<dbReference type="AlphaFoldDB" id="A0A383F908"/>
<evidence type="ECO:0000313" key="1">
    <source>
        <dbReference type="EMBL" id="SVE64898.1"/>
    </source>
</evidence>
<organism evidence="1">
    <name type="scientific">marine metagenome</name>
    <dbReference type="NCBI Taxonomy" id="408172"/>
    <lineage>
        <taxon>unclassified sequences</taxon>
        <taxon>metagenomes</taxon>
        <taxon>ecological metagenomes</taxon>
    </lineage>
</organism>
<dbReference type="SMART" id="SM00028">
    <property type="entry name" value="TPR"/>
    <property type="match status" value="4"/>
</dbReference>
<sequence length="191" mass="22515">VDFCGSIDMVKCLKPAGSMALNELGNAFYNIGNYQYATMVYQHLTDQSNLFNFEDEKTTAYQHIFYYRLGIMTLKQNDYFTARQHFISAFSALNKNKTIIDKIFFNQNWMTVSVINHRIGECYYKETNYENAIKYYKEAYKAKSNNEEKMKLLNQIAYSEYLNGQSDSSTVHFQQVEKYYNENKINYKDGT</sequence>
<gene>
    <name evidence="1" type="ORF">METZ01_LOCUS517752</name>
</gene>
<name>A0A383F908_9ZZZZ</name>
<proteinExistence type="predicted"/>
<feature type="non-terminal residue" evidence="1">
    <location>
        <position position="1"/>
    </location>
</feature>
<dbReference type="SUPFAM" id="SSF48452">
    <property type="entry name" value="TPR-like"/>
    <property type="match status" value="1"/>
</dbReference>
<dbReference type="PROSITE" id="PS50005">
    <property type="entry name" value="TPR"/>
    <property type="match status" value="1"/>
</dbReference>
<protein>
    <submittedName>
        <fullName evidence="1">Uncharacterized protein</fullName>
    </submittedName>
</protein>